<evidence type="ECO:0000256" key="1">
    <source>
        <dbReference type="SAM" id="SignalP"/>
    </source>
</evidence>
<protein>
    <submittedName>
        <fullName evidence="2">Uncharacterized protein</fullName>
    </submittedName>
</protein>
<keyword evidence="3" id="KW-1185">Reference proteome</keyword>
<feature type="chain" id="PRO_5042284111" evidence="1">
    <location>
        <begin position="18"/>
        <end position="298"/>
    </location>
</feature>
<dbReference type="Gene3D" id="3.60.130.30">
    <property type="match status" value="1"/>
</dbReference>
<feature type="non-terminal residue" evidence="2">
    <location>
        <position position="298"/>
    </location>
</feature>
<gene>
    <name evidence="2" type="ORF">C8F04DRAFT_969424</name>
</gene>
<comment type="caution">
    <text evidence="2">The sequence shown here is derived from an EMBL/GenBank/DDBJ whole genome shotgun (WGS) entry which is preliminary data.</text>
</comment>
<evidence type="ECO:0000313" key="2">
    <source>
        <dbReference type="EMBL" id="KAJ7024122.1"/>
    </source>
</evidence>
<dbReference type="EMBL" id="JARJCM010000175">
    <property type="protein sequence ID" value="KAJ7024122.1"/>
    <property type="molecule type" value="Genomic_DNA"/>
</dbReference>
<reference evidence="2" key="1">
    <citation type="submission" date="2023-03" db="EMBL/GenBank/DDBJ databases">
        <title>Massive genome expansion in bonnet fungi (Mycena s.s.) driven by repeated elements and novel gene families across ecological guilds.</title>
        <authorList>
            <consortium name="Lawrence Berkeley National Laboratory"/>
            <person name="Harder C.B."/>
            <person name="Miyauchi S."/>
            <person name="Viragh M."/>
            <person name="Kuo A."/>
            <person name="Thoen E."/>
            <person name="Andreopoulos B."/>
            <person name="Lu D."/>
            <person name="Skrede I."/>
            <person name="Drula E."/>
            <person name="Henrissat B."/>
            <person name="Morin E."/>
            <person name="Kohler A."/>
            <person name="Barry K."/>
            <person name="LaButti K."/>
            <person name="Morin E."/>
            <person name="Salamov A."/>
            <person name="Lipzen A."/>
            <person name="Mereny Z."/>
            <person name="Hegedus B."/>
            <person name="Baldrian P."/>
            <person name="Stursova M."/>
            <person name="Weitz H."/>
            <person name="Taylor A."/>
            <person name="Grigoriev I.V."/>
            <person name="Nagy L.G."/>
            <person name="Martin F."/>
            <person name="Kauserud H."/>
        </authorList>
    </citation>
    <scope>NUCLEOTIDE SEQUENCE</scope>
    <source>
        <strain evidence="2">CBHHK200</strain>
    </source>
</reference>
<organism evidence="2 3">
    <name type="scientific">Mycena alexandri</name>
    <dbReference type="NCBI Taxonomy" id="1745969"/>
    <lineage>
        <taxon>Eukaryota</taxon>
        <taxon>Fungi</taxon>
        <taxon>Dikarya</taxon>
        <taxon>Basidiomycota</taxon>
        <taxon>Agaricomycotina</taxon>
        <taxon>Agaricomycetes</taxon>
        <taxon>Agaricomycetidae</taxon>
        <taxon>Agaricales</taxon>
        <taxon>Marasmiineae</taxon>
        <taxon>Mycenaceae</taxon>
        <taxon>Mycena</taxon>
    </lineage>
</organism>
<accession>A0AAD6SBE5</accession>
<dbReference type="Proteomes" id="UP001218188">
    <property type="component" value="Unassembled WGS sequence"/>
</dbReference>
<name>A0AAD6SBE5_9AGAR</name>
<evidence type="ECO:0000313" key="3">
    <source>
        <dbReference type="Proteomes" id="UP001218188"/>
    </source>
</evidence>
<keyword evidence="1" id="KW-0732">Signal</keyword>
<proteinExistence type="predicted"/>
<dbReference type="AlphaFoldDB" id="A0AAD6SBE5"/>
<feature type="signal peptide" evidence="1">
    <location>
        <begin position="1"/>
        <end position="17"/>
    </location>
</feature>
<sequence length="298" mass="33107">SCFVFALLILHRHPLLILDRYGRIIVVFAGAPEDPEWPSVIRNASNAMKEVREEGFRLGVFTSGDESHRRDSTYVPFAGGVSHGGGQLVHHRYLFNKLLQNKFIRRACGFQSSIFGMFAPKLFCDYITHLQQLFDHDPNLRHNFTNSILPAVTFNLGPQSVIFGHVDHLNRPLGWCVVTNDGDFDYKRSAHLYLKQLKLVVEFPPAATAAIPSAVIEHGNTPLAPNETRYSITQYAAGGLFRWVKYGFRTAKGLLKQKGGQGLKAAHNGAPGERHAAGLNLFSKVDELAADHAACFGR</sequence>